<dbReference type="AlphaFoldDB" id="A0A9P4WLQ7"/>
<dbReference type="EMBL" id="SWKV01000051">
    <property type="protein sequence ID" value="KAF3036323.1"/>
    <property type="molecule type" value="Genomic_DNA"/>
</dbReference>
<protein>
    <recommendedName>
        <fullName evidence="3">Hydrolase</fullName>
    </recommendedName>
</protein>
<evidence type="ECO:0000313" key="1">
    <source>
        <dbReference type="EMBL" id="KAF3036323.1"/>
    </source>
</evidence>
<dbReference type="Proteomes" id="UP000758155">
    <property type="component" value="Unassembled WGS sequence"/>
</dbReference>
<reference evidence="1" key="1">
    <citation type="submission" date="2019-04" db="EMBL/GenBank/DDBJ databases">
        <title>Sequencing of skin fungus with MAO and IRED activity.</title>
        <authorList>
            <person name="Marsaioli A.J."/>
            <person name="Bonatto J.M.C."/>
            <person name="Reis Junior O."/>
        </authorList>
    </citation>
    <scope>NUCLEOTIDE SEQUENCE</scope>
    <source>
        <strain evidence="1">28M1</strain>
    </source>
</reference>
<evidence type="ECO:0008006" key="3">
    <source>
        <dbReference type="Google" id="ProtNLM"/>
    </source>
</evidence>
<accession>A0A9P4WLQ7</accession>
<name>A0A9P4WLQ7_9PLEO</name>
<comment type="caution">
    <text evidence="1">The sequence shown here is derived from an EMBL/GenBank/DDBJ whole genome shotgun (WGS) entry which is preliminary data.</text>
</comment>
<keyword evidence="2" id="KW-1185">Reference proteome</keyword>
<sequence length="145" mass="16159">MSFGVAACVSFHNQIVSRAVDALPNYACPTIVNNWFTAYAAGLQIRTPTLNLTRPLEEFLSGIDIVSPNVSHHFAFTPFLVGVSRPFKLLPSFWHELGSYGEHVRLYRKPVTWSEGGLVMSLEDHQINLVENLQYNPADSPATDL</sequence>
<organism evidence="1 2">
    <name type="scientific">Didymella heteroderae</name>
    <dbReference type="NCBI Taxonomy" id="1769908"/>
    <lineage>
        <taxon>Eukaryota</taxon>
        <taxon>Fungi</taxon>
        <taxon>Dikarya</taxon>
        <taxon>Ascomycota</taxon>
        <taxon>Pezizomycotina</taxon>
        <taxon>Dothideomycetes</taxon>
        <taxon>Pleosporomycetidae</taxon>
        <taxon>Pleosporales</taxon>
        <taxon>Pleosporineae</taxon>
        <taxon>Didymellaceae</taxon>
        <taxon>Didymella</taxon>
    </lineage>
</organism>
<evidence type="ECO:0000313" key="2">
    <source>
        <dbReference type="Proteomes" id="UP000758155"/>
    </source>
</evidence>
<gene>
    <name evidence="1" type="ORF">E8E12_006091</name>
</gene>
<proteinExistence type="predicted"/>
<dbReference type="OrthoDB" id="3029470at2759"/>